<comment type="catalytic activity">
    <reaction evidence="10">
        <text>a 1,2-diacyl-sn-glycero-3-phospho-L-serine(in) = a 1,2-diacyl-sn-glycero-3-phospho-L-serine(out)</text>
        <dbReference type="Rhea" id="RHEA:38663"/>
        <dbReference type="ChEBI" id="CHEBI:57262"/>
    </reaction>
</comment>
<dbReference type="GO" id="GO:0043495">
    <property type="term" value="F:protein-membrane adaptor activity"/>
    <property type="evidence" value="ECO:0007669"/>
    <property type="project" value="TreeGrafter"/>
</dbReference>
<evidence type="ECO:0000313" key="13">
    <source>
        <dbReference type="Proteomes" id="UP001188597"/>
    </source>
</evidence>
<gene>
    <name evidence="12" type="ORF">RJ639_030825</name>
</gene>
<dbReference type="PANTHER" id="PTHR13190:SF1">
    <property type="entry name" value="AUTOPHAGY-RELATED 2, ISOFORM A"/>
    <property type="match status" value="1"/>
</dbReference>
<name>A0AA89BD83_9ASTE</name>
<dbReference type="GO" id="GO:0034727">
    <property type="term" value="P:piecemeal microautophagy of the nucleus"/>
    <property type="evidence" value="ECO:0007669"/>
    <property type="project" value="TreeGrafter"/>
</dbReference>
<evidence type="ECO:0000256" key="10">
    <source>
        <dbReference type="ARBA" id="ARBA00024479"/>
    </source>
</evidence>
<dbReference type="GO" id="GO:0061908">
    <property type="term" value="C:phagophore"/>
    <property type="evidence" value="ECO:0007669"/>
    <property type="project" value="TreeGrafter"/>
</dbReference>
<comment type="catalytic activity">
    <reaction evidence="11">
        <text>a 1,2-diacyl-sn-glycero-3-phosphoethanolamine(in) = a 1,2-diacyl-sn-glycero-3-phosphoethanolamine(out)</text>
        <dbReference type="Rhea" id="RHEA:38895"/>
        <dbReference type="ChEBI" id="CHEBI:64612"/>
    </reaction>
</comment>
<evidence type="ECO:0000313" key="12">
    <source>
        <dbReference type="EMBL" id="KAK3036478.1"/>
    </source>
</evidence>
<protein>
    <recommendedName>
        <fullName evidence="4">Autophagy-related protein 2</fullName>
    </recommendedName>
</protein>
<dbReference type="GO" id="GO:0034045">
    <property type="term" value="C:phagophore assembly site membrane"/>
    <property type="evidence" value="ECO:0007669"/>
    <property type="project" value="UniProtKB-SubCell"/>
</dbReference>
<organism evidence="12 13">
    <name type="scientific">Escallonia herrerae</name>
    <dbReference type="NCBI Taxonomy" id="1293975"/>
    <lineage>
        <taxon>Eukaryota</taxon>
        <taxon>Viridiplantae</taxon>
        <taxon>Streptophyta</taxon>
        <taxon>Embryophyta</taxon>
        <taxon>Tracheophyta</taxon>
        <taxon>Spermatophyta</taxon>
        <taxon>Magnoliopsida</taxon>
        <taxon>eudicotyledons</taxon>
        <taxon>Gunneridae</taxon>
        <taxon>Pentapetalae</taxon>
        <taxon>asterids</taxon>
        <taxon>campanulids</taxon>
        <taxon>Escalloniales</taxon>
        <taxon>Escalloniaceae</taxon>
        <taxon>Escallonia</taxon>
    </lineage>
</organism>
<evidence type="ECO:0000256" key="9">
    <source>
        <dbReference type="ARBA" id="ARBA00023136"/>
    </source>
</evidence>
<reference evidence="12" key="1">
    <citation type="submission" date="2022-12" db="EMBL/GenBank/DDBJ databases">
        <title>Draft genome assemblies for two species of Escallonia (Escalloniales).</title>
        <authorList>
            <person name="Chanderbali A."/>
            <person name="Dervinis C."/>
            <person name="Anghel I."/>
            <person name="Soltis D."/>
            <person name="Soltis P."/>
            <person name="Zapata F."/>
        </authorList>
    </citation>
    <scope>NUCLEOTIDE SEQUENCE</scope>
    <source>
        <strain evidence="12">UCBG64.0493</strain>
        <tissue evidence="12">Leaf</tissue>
    </source>
</reference>
<evidence type="ECO:0000256" key="4">
    <source>
        <dbReference type="ARBA" id="ARBA00018070"/>
    </source>
</evidence>
<dbReference type="GO" id="GO:0032266">
    <property type="term" value="F:phosphatidylinositol-3-phosphate binding"/>
    <property type="evidence" value="ECO:0007669"/>
    <property type="project" value="TreeGrafter"/>
</dbReference>
<dbReference type="GO" id="GO:0006869">
    <property type="term" value="P:lipid transport"/>
    <property type="evidence" value="ECO:0007669"/>
    <property type="project" value="UniProtKB-KW"/>
</dbReference>
<evidence type="ECO:0000256" key="7">
    <source>
        <dbReference type="ARBA" id="ARBA00023006"/>
    </source>
</evidence>
<dbReference type="Proteomes" id="UP001188597">
    <property type="component" value="Unassembled WGS sequence"/>
</dbReference>
<evidence type="ECO:0000256" key="11">
    <source>
        <dbReference type="ARBA" id="ARBA00024615"/>
    </source>
</evidence>
<evidence type="ECO:0000256" key="6">
    <source>
        <dbReference type="ARBA" id="ARBA00022824"/>
    </source>
</evidence>
<dbReference type="GO" id="GO:0061709">
    <property type="term" value="P:reticulophagy"/>
    <property type="evidence" value="ECO:0007669"/>
    <property type="project" value="TreeGrafter"/>
</dbReference>
<dbReference type="EMBL" id="JAVXUP010000147">
    <property type="protein sequence ID" value="KAK3036478.1"/>
    <property type="molecule type" value="Genomic_DNA"/>
</dbReference>
<proteinExistence type="inferred from homology"/>
<evidence type="ECO:0000256" key="2">
    <source>
        <dbReference type="ARBA" id="ARBA00004623"/>
    </source>
</evidence>
<keyword evidence="8" id="KW-0445">Lipid transport</keyword>
<sequence length="212" mass="23818">MRARASRWNISDLMEWEEREREKRRRERGKAVKANIKENSCRFLGKILRELRRMAYESINDGLGKSAAALVQTPLKRYQRGVGVGSALATAVKAAPVAVIAPASAAARAAHCVLLGVRNRLASSLSLFYLLSKLIGHKKRRMAAKIRDRKGRKGEKKKGESYVKSEGIQAEISAFQGWWRCRGKSDDDARWVAVRWGGKNGCYGDEWAAKWS</sequence>
<comment type="similarity">
    <text evidence="3">Belongs to the ATG2 family.</text>
</comment>
<comment type="caution">
    <text evidence="12">The sequence shown here is derived from an EMBL/GenBank/DDBJ whole genome shotgun (WGS) entry which is preliminary data.</text>
</comment>
<keyword evidence="5" id="KW-0813">Transport</keyword>
<keyword evidence="9" id="KW-0472">Membrane</keyword>
<evidence type="ECO:0000256" key="8">
    <source>
        <dbReference type="ARBA" id="ARBA00023055"/>
    </source>
</evidence>
<dbReference type="InterPro" id="IPR026849">
    <property type="entry name" value="ATG2"/>
</dbReference>
<evidence type="ECO:0000256" key="3">
    <source>
        <dbReference type="ARBA" id="ARBA00009714"/>
    </source>
</evidence>
<evidence type="ECO:0000256" key="5">
    <source>
        <dbReference type="ARBA" id="ARBA00022448"/>
    </source>
</evidence>
<keyword evidence="6" id="KW-0256">Endoplasmic reticulum</keyword>
<accession>A0AA89BD83</accession>
<comment type="subcellular location">
    <subcellularLocation>
        <location evidence="1">Endoplasmic reticulum membrane</location>
        <topology evidence="1">Peripheral membrane protein</topology>
    </subcellularLocation>
    <subcellularLocation>
        <location evidence="2">Preautophagosomal structure membrane</location>
        <topology evidence="2">Peripheral membrane protein</topology>
    </subcellularLocation>
</comment>
<dbReference type="AlphaFoldDB" id="A0AA89BD83"/>
<dbReference type="GO" id="GO:0005789">
    <property type="term" value="C:endoplasmic reticulum membrane"/>
    <property type="evidence" value="ECO:0007669"/>
    <property type="project" value="UniProtKB-SubCell"/>
</dbReference>
<keyword evidence="13" id="KW-1185">Reference proteome</keyword>
<keyword evidence="7" id="KW-0072">Autophagy</keyword>
<dbReference type="GO" id="GO:0000422">
    <property type="term" value="P:autophagy of mitochondrion"/>
    <property type="evidence" value="ECO:0007669"/>
    <property type="project" value="TreeGrafter"/>
</dbReference>
<evidence type="ECO:0000256" key="1">
    <source>
        <dbReference type="ARBA" id="ARBA00004406"/>
    </source>
</evidence>
<dbReference type="GO" id="GO:0000045">
    <property type="term" value="P:autophagosome assembly"/>
    <property type="evidence" value="ECO:0007669"/>
    <property type="project" value="TreeGrafter"/>
</dbReference>
<dbReference type="PANTHER" id="PTHR13190">
    <property type="entry name" value="AUTOPHAGY-RELATED 2, ISOFORM A"/>
    <property type="match status" value="1"/>
</dbReference>
<dbReference type="GO" id="GO:0061723">
    <property type="term" value="P:glycophagy"/>
    <property type="evidence" value="ECO:0007669"/>
    <property type="project" value="TreeGrafter"/>
</dbReference>